<gene>
    <name evidence="2" type="ordered locus">PHZ_c0895</name>
</gene>
<dbReference type="Pfam" id="PF22677">
    <property type="entry name" value="Ble-like_N"/>
    <property type="match status" value="1"/>
</dbReference>
<dbReference type="KEGG" id="pzu:PHZ_c0895"/>
<accession>B4RGU3</accession>
<name>B4RGU3_PHEZH</name>
<reference evidence="2 3" key="1">
    <citation type="journal article" date="2008" name="BMC Genomics">
        <title>Complete genome of Phenylobacterium zucineum - a novel facultative intracellular bacterium isolated from human erythroleukemia cell line K562.</title>
        <authorList>
            <person name="Luo Y."/>
            <person name="Xu X."/>
            <person name="Ding Z."/>
            <person name="Liu Z."/>
            <person name="Zhang B."/>
            <person name="Yan Z."/>
            <person name="Sun J."/>
            <person name="Hu S."/>
            <person name="Hu X."/>
        </authorList>
    </citation>
    <scope>NUCLEOTIDE SEQUENCE [LARGE SCALE GENOMIC DNA]</scope>
    <source>
        <strain evidence="2 3">HLK1</strain>
    </source>
</reference>
<feature type="domain" description="VOC" evidence="1">
    <location>
        <begin position="2"/>
        <end position="126"/>
    </location>
</feature>
<dbReference type="Proteomes" id="UP000001868">
    <property type="component" value="Chromosome"/>
</dbReference>
<keyword evidence="3" id="KW-1185">Reference proteome</keyword>
<dbReference type="InterPro" id="IPR053863">
    <property type="entry name" value="Glyoxy/Ble-like_N"/>
</dbReference>
<dbReference type="PANTHER" id="PTHR36503">
    <property type="entry name" value="BLR2520 PROTEIN"/>
    <property type="match status" value="1"/>
</dbReference>
<dbReference type="RefSeq" id="WP_012521457.1">
    <property type="nucleotide sequence ID" value="NC_011144.1"/>
</dbReference>
<dbReference type="SUPFAM" id="SSF54593">
    <property type="entry name" value="Glyoxalase/Bleomycin resistance protein/Dihydroxybiphenyl dioxygenase"/>
    <property type="match status" value="1"/>
</dbReference>
<evidence type="ECO:0000313" key="2">
    <source>
        <dbReference type="EMBL" id="ACG77309.1"/>
    </source>
</evidence>
<dbReference type="InterPro" id="IPR029068">
    <property type="entry name" value="Glyas_Bleomycin-R_OHBP_Dase"/>
</dbReference>
<dbReference type="HOGENOM" id="CLU_046006_21_0_5"/>
<evidence type="ECO:0000259" key="1">
    <source>
        <dbReference type="PROSITE" id="PS51819"/>
    </source>
</evidence>
<dbReference type="EMBL" id="CP000747">
    <property type="protein sequence ID" value="ACG77309.1"/>
    <property type="molecule type" value="Genomic_DNA"/>
</dbReference>
<dbReference type="InterPro" id="IPR037523">
    <property type="entry name" value="VOC_core"/>
</dbReference>
<dbReference type="PROSITE" id="PS51819">
    <property type="entry name" value="VOC"/>
    <property type="match status" value="1"/>
</dbReference>
<dbReference type="STRING" id="450851.PHZ_c0895"/>
<sequence>MRMIFVNLPVRDLEASRRFYGGLGFGFNPQFSTDDCLCVMVESNIVLMLLTERRFRDFITGEISDTAKGKEVLLCLSAGSRAEVKELKAKALASGGREWMADQDHGFMYGASFQDPDGHVLEAAWMDPAAVAQGAHPEAQPA</sequence>
<proteinExistence type="predicted"/>
<evidence type="ECO:0000313" key="3">
    <source>
        <dbReference type="Proteomes" id="UP000001868"/>
    </source>
</evidence>
<dbReference type="eggNOG" id="COG3607">
    <property type="taxonomic scope" value="Bacteria"/>
</dbReference>
<dbReference type="AlphaFoldDB" id="B4RGU3"/>
<dbReference type="Gene3D" id="3.10.180.10">
    <property type="entry name" value="2,3-Dihydroxybiphenyl 1,2-Dioxygenase, domain 1"/>
    <property type="match status" value="1"/>
</dbReference>
<keyword evidence="2" id="KW-0456">Lyase</keyword>
<dbReference type="GO" id="GO:0016829">
    <property type="term" value="F:lyase activity"/>
    <property type="evidence" value="ECO:0007669"/>
    <property type="project" value="UniProtKB-KW"/>
</dbReference>
<dbReference type="PANTHER" id="PTHR36503:SF2">
    <property type="entry name" value="BLR2408 PROTEIN"/>
    <property type="match status" value="1"/>
</dbReference>
<protein>
    <submittedName>
        <fullName evidence="2">Lactoylglutathione lyase</fullName>
    </submittedName>
</protein>
<organism evidence="2 3">
    <name type="scientific">Phenylobacterium zucineum (strain HLK1)</name>
    <dbReference type="NCBI Taxonomy" id="450851"/>
    <lineage>
        <taxon>Bacteria</taxon>
        <taxon>Pseudomonadati</taxon>
        <taxon>Pseudomonadota</taxon>
        <taxon>Alphaproteobacteria</taxon>
        <taxon>Caulobacterales</taxon>
        <taxon>Caulobacteraceae</taxon>
        <taxon>Phenylobacterium</taxon>
    </lineage>
</organism>
<dbReference type="OrthoDB" id="9798430at2"/>